<evidence type="ECO:0000256" key="1">
    <source>
        <dbReference type="SAM" id="MobiDB-lite"/>
    </source>
</evidence>
<dbReference type="EMBL" id="BK032592">
    <property type="protein sequence ID" value="DAF50151.1"/>
    <property type="molecule type" value="Genomic_DNA"/>
</dbReference>
<name>A0A8S5SHL6_9CAUD</name>
<feature type="compositionally biased region" description="Basic residues" evidence="1">
    <location>
        <begin position="39"/>
        <end position="49"/>
    </location>
</feature>
<protein>
    <submittedName>
        <fullName evidence="2">Uncharacterized protein</fullName>
    </submittedName>
</protein>
<sequence length="49" mass="5151">MTEKLTPEGLVVGLIPEQAQTPAEPVKAPGTPPKSGKISAKKPMRGKQQ</sequence>
<proteinExistence type="predicted"/>
<accession>A0A8S5SHL6</accession>
<reference evidence="2" key="1">
    <citation type="journal article" date="2021" name="Proc. Natl. Acad. Sci. U.S.A.">
        <title>A Catalog of Tens of Thousands of Viruses from Human Metagenomes Reveals Hidden Associations with Chronic Diseases.</title>
        <authorList>
            <person name="Tisza M.J."/>
            <person name="Buck C.B."/>
        </authorList>
    </citation>
    <scope>NUCLEOTIDE SEQUENCE</scope>
    <source>
        <strain evidence="2">CtzyE57</strain>
    </source>
</reference>
<feature type="region of interest" description="Disordered" evidence="1">
    <location>
        <begin position="1"/>
        <end position="49"/>
    </location>
</feature>
<organism evidence="2">
    <name type="scientific">Siphoviridae sp. ctzyE57</name>
    <dbReference type="NCBI Taxonomy" id="2827982"/>
    <lineage>
        <taxon>Viruses</taxon>
        <taxon>Duplodnaviria</taxon>
        <taxon>Heunggongvirae</taxon>
        <taxon>Uroviricota</taxon>
        <taxon>Caudoviricetes</taxon>
    </lineage>
</organism>
<evidence type="ECO:0000313" key="2">
    <source>
        <dbReference type="EMBL" id="DAF50151.1"/>
    </source>
</evidence>